<sequence length="503" mass="56773">MSGATVGTTIEDVIQTVKSYDADADESQIRDAFSFAEEAHAGQFRATGEPYVMHCVATAMTLAGMNLPSSMIIAGLLHDVPEDTERTLEDIEKRFGPEVAGMVAGITKLGKLKYRGIERYIENLRKMFLAMAQDVRVVIIKFADRLHNLETLDAIPPKKAYRVALESLQIFAPIAGRLGMGDMKGQIEDASFRYVYPKEYEWTKMLATTTGAGKQKYLAEIMKRTKGILEHAGLKNIEVHGRAKHVYSLYRKLLKNDRDISRIYDLNAVRIIVPTVADCYAALGVIHGTWTPLKGRIKDYIAQPKPNGYSSLHTTVFCEDGEIVEFQIRTPEMHRVAEYGIAAHWQYDERKLKAASGIERAEDTRWMEQLAELNKEISDRKQYISALEEMKIDVFRDRIFVFTPKGDVIDLPEDSSPVDFAYAIHTEIGDKCTSAKVNDEMTSLDHPLKSGDIVEIVVDKSRKAPNPDWLSFVKTRHARSRIRQKSQMSLRSWIKGLMPGNHG</sequence>
<dbReference type="AlphaFoldDB" id="A0A928TSM4"/>
<dbReference type="SUPFAM" id="SSF81271">
    <property type="entry name" value="TGS-like"/>
    <property type="match status" value="1"/>
</dbReference>
<dbReference type="InterPro" id="IPR004095">
    <property type="entry name" value="TGS"/>
</dbReference>
<dbReference type="PROSITE" id="PS51880">
    <property type="entry name" value="TGS"/>
    <property type="match status" value="1"/>
</dbReference>
<dbReference type="Gene3D" id="3.10.20.30">
    <property type="match status" value="1"/>
</dbReference>
<protein>
    <submittedName>
        <fullName evidence="3">Bifunctional (P)ppGpp synthetase/guanosine-3',5'-bis(Diphosphate) 3'-pyrophosphohydrolase</fullName>
    </submittedName>
</protein>
<dbReference type="Pfam" id="PF13328">
    <property type="entry name" value="HD_4"/>
    <property type="match status" value="1"/>
</dbReference>
<accession>A0A928TSM4</accession>
<dbReference type="InterPro" id="IPR033655">
    <property type="entry name" value="TGS_RelA/SpoT"/>
</dbReference>
<reference evidence="3" key="1">
    <citation type="submission" date="2020-05" db="EMBL/GenBank/DDBJ databases">
        <title>High-Quality Genomes of Partial-Nitritation/Anammox System by Hierarchical Clustering Based Hybrid Assembly.</title>
        <authorList>
            <person name="Liu L."/>
            <person name="Wang Y."/>
            <person name="Che Y."/>
            <person name="Chen Y."/>
            <person name="Xia Y."/>
            <person name="Luo R."/>
            <person name="Cheng S.H."/>
            <person name="Zheng C."/>
            <person name="Zhang T."/>
        </authorList>
    </citation>
    <scope>NUCLEOTIDE SEQUENCE</scope>
    <source>
        <strain evidence="3">H1_PAT1</strain>
    </source>
</reference>
<comment type="caution">
    <text evidence="3">The sequence shown here is derived from an EMBL/GenBank/DDBJ whole genome shotgun (WGS) entry which is preliminary data.</text>
</comment>
<dbReference type="Proteomes" id="UP000710385">
    <property type="component" value="Unassembled WGS sequence"/>
</dbReference>
<comment type="similarity">
    <text evidence="1">Belongs to the relA/spoT family.</text>
</comment>
<dbReference type="Pfam" id="PF04607">
    <property type="entry name" value="RelA_SpoT"/>
    <property type="match status" value="1"/>
</dbReference>
<dbReference type="InterPro" id="IPR012675">
    <property type="entry name" value="Beta-grasp_dom_sf"/>
</dbReference>
<dbReference type="Gene3D" id="1.10.3210.10">
    <property type="entry name" value="Hypothetical protein af1432"/>
    <property type="match status" value="1"/>
</dbReference>
<dbReference type="Pfam" id="PF02824">
    <property type="entry name" value="TGS"/>
    <property type="match status" value="1"/>
</dbReference>
<evidence type="ECO:0000256" key="1">
    <source>
        <dbReference type="RuleBase" id="RU003847"/>
    </source>
</evidence>
<dbReference type="FunFam" id="3.10.20.30:FF:000002">
    <property type="entry name" value="GTP pyrophosphokinase (RelA/SpoT)"/>
    <property type="match status" value="1"/>
</dbReference>
<dbReference type="SMART" id="SM00471">
    <property type="entry name" value="HDc"/>
    <property type="match status" value="1"/>
</dbReference>
<evidence type="ECO:0000259" key="2">
    <source>
        <dbReference type="PROSITE" id="PS51880"/>
    </source>
</evidence>
<dbReference type="CDD" id="cd05399">
    <property type="entry name" value="NT_Rel-Spo_like"/>
    <property type="match status" value="1"/>
</dbReference>
<organism evidence="3 4">
    <name type="scientific">candidate division WWE3 bacterium</name>
    <dbReference type="NCBI Taxonomy" id="2053526"/>
    <lineage>
        <taxon>Bacteria</taxon>
        <taxon>Katanobacteria</taxon>
    </lineage>
</organism>
<name>A0A928TSM4_UNCKA</name>
<dbReference type="InterPro" id="IPR012676">
    <property type="entry name" value="TGS-like"/>
</dbReference>
<feature type="domain" description="TGS" evidence="2">
    <location>
        <begin position="397"/>
        <end position="458"/>
    </location>
</feature>
<dbReference type="EMBL" id="JABTTY010000001">
    <property type="protein sequence ID" value="MBE7525018.1"/>
    <property type="molecule type" value="Genomic_DNA"/>
</dbReference>
<dbReference type="InterPro" id="IPR003607">
    <property type="entry name" value="HD/PDEase_dom"/>
</dbReference>
<dbReference type="SUPFAM" id="SSF109604">
    <property type="entry name" value="HD-domain/PDEase-like"/>
    <property type="match status" value="1"/>
</dbReference>
<dbReference type="PANTHER" id="PTHR21262">
    <property type="entry name" value="GUANOSINE-3',5'-BIS DIPHOSPHATE 3'-PYROPHOSPHOHYDROLASE"/>
    <property type="match status" value="1"/>
</dbReference>
<dbReference type="GO" id="GO:0005886">
    <property type="term" value="C:plasma membrane"/>
    <property type="evidence" value="ECO:0007669"/>
    <property type="project" value="TreeGrafter"/>
</dbReference>
<dbReference type="FunFam" id="1.10.3210.10:FF:000001">
    <property type="entry name" value="GTP pyrophosphokinase RelA"/>
    <property type="match status" value="1"/>
</dbReference>
<evidence type="ECO:0000313" key="4">
    <source>
        <dbReference type="Proteomes" id="UP000710385"/>
    </source>
</evidence>
<dbReference type="InterPro" id="IPR043519">
    <property type="entry name" value="NT_sf"/>
</dbReference>
<dbReference type="CDD" id="cd01668">
    <property type="entry name" value="TGS_RSH"/>
    <property type="match status" value="1"/>
</dbReference>
<dbReference type="InterPro" id="IPR007685">
    <property type="entry name" value="RelA_SpoT"/>
</dbReference>
<proteinExistence type="inferred from homology"/>
<dbReference type="Gene3D" id="3.30.460.10">
    <property type="entry name" value="Beta Polymerase, domain 2"/>
    <property type="match status" value="1"/>
</dbReference>
<dbReference type="PANTHER" id="PTHR21262:SF31">
    <property type="entry name" value="GTP PYROPHOSPHOKINASE"/>
    <property type="match status" value="1"/>
</dbReference>
<dbReference type="SUPFAM" id="SSF81301">
    <property type="entry name" value="Nucleotidyltransferase"/>
    <property type="match status" value="1"/>
</dbReference>
<evidence type="ECO:0000313" key="3">
    <source>
        <dbReference type="EMBL" id="MBE7525018.1"/>
    </source>
</evidence>
<gene>
    <name evidence="3" type="ORF">HS096_01300</name>
</gene>
<dbReference type="SMART" id="SM00954">
    <property type="entry name" value="RelA_SpoT"/>
    <property type="match status" value="1"/>
</dbReference>
<dbReference type="GO" id="GO:0015969">
    <property type="term" value="P:guanosine tetraphosphate metabolic process"/>
    <property type="evidence" value="ECO:0007669"/>
    <property type="project" value="InterPro"/>
</dbReference>
<dbReference type="InterPro" id="IPR004811">
    <property type="entry name" value="RelA/Spo_fam"/>
</dbReference>
<comment type="function">
    <text evidence="1">In eubacteria ppGpp (guanosine 3'-diphosphate 5'-diphosphate) is a mediator of the stringent response that coordinates a variety of cellular activities in response to changes in nutritional abundance.</text>
</comment>
<dbReference type="NCBIfam" id="TIGR00691">
    <property type="entry name" value="spoT_relA"/>
    <property type="match status" value="1"/>
</dbReference>